<sequence length="363" mass="41194">MNSTSTQFVASRRMGLYEPMHQMGMWGDFKGTGCLNASAATILQVEAKLDNQSEDTSQGTYGPPSGKYDQEASKPIDKVLRRLAQNREAARKSRLRKKAYVQQLENSKLRLMQLEQELERARQQGAYVGSGLDISQISSSGIGHSGNTAFGIEYGNWVEERNRRINDLKNALDSNISDGELHLLVDGAMNHYYDLFRLKALAAKSDVFYLLSGMWKTSVERLFLWMGGFRPSELLQIIMTPINPLTDEQLLHIYNLRQSCQQAEDALTQGMEKLHQYLGEAVLAGQLGQGNYLPQMEAAMEKLEALVRFVNQADHLRQETLQQMCRVLSTRQAAHVLLVLGEYFQRLRTLSSYWAEHRTREPV</sequence>
<evidence type="ECO:0000313" key="2">
    <source>
        <dbReference type="Proteomes" id="UP001060085"/>
    </source>
</evidence>
<protein>
    <submittedName>
        <fullName evidence="1">Uncharacterized protein</fullName>
    </submittedName>
</protein>
<gene>
    <name evidence="1" type="ORF">M9H77_19814</name>
</gene>
<organism evidence="1 2">
    <name type="scientific">Catharanthus roseus</name>
    <name type="common">Madagascar periwinkle</name>
    <name type="synonym">Vinca rosea</name>
    <dbReference type="NCBI Taxonomy" id="4058"/>
    <lineage>
        <taxon>Eukaryota</taxon>
        <taxon>Viridiplantae</taxon>
        <taxon>Streptophyta</taxon>
        <taxon>Embryophyta</taxon>
        <taxon>Tracheophyta</taxon>
        <taxon>Spermatophyta</taxon>
        <taxon>Magnoliopsida</taxon>
        <taxon>eudicotyledons</taxon>
        <taxon>Gunneridae</taxon>
        <taxon>Pentapetalae</taxon>
        <taxon>asterids</taxon>
        <taxon>lamiids</taxon>
        <taxon>Gentianales</taxon>
        <taxon>Apocynaceae</taxon>
        <taxon>Rauvolfioideae</taxon>
        <taxon>Vinceae</taxon>
        <taxon>Catharanthinae</taxon>
        <taxon>Catharanthus</taxon>
    </lineage>
</organism>
<dbReference type="EMBL" id="CM044704">
    <property type="protein sequence ID" value="KAI5669961.1"/>
    <property type="molecule type" value="Genomic_DNA"/>
</dbReference>
<comment type="caution">
    <text evidence="1">The sequence shown here is derived from an EMBL/GenBank/DDBJ whole genome shotgun (WGS) entry which is preliminary data.</text>
</comment>
<accession>A0ACC0BBD5</accession>
<name>A0ACC0BBD5_CATRO</name>
<evidence type="ECO:0000313" key="1">
    <source>
        <dbReference type="EMBL" id="KAI5669961.1"/>
    </source>
</evidence>
<dbReference type="Proteomes" id="UP001060085">
    <property type="component" value="Linkage Group LG04"/>
</dbReference>
<keyword evidence="2" id="KW-1185">Reference proteome</keyword>
<reference evidence="2" key="1">
    <citation type="journal article" date="2023" name="Nat. Plants">
        <title>Single-cell RNA sequencing provides a high-resolution roadmap for understanding the multicellular compartmentation of specialized metabolism.</title>
        <authorList>
            <person name="Sun S."/>
            <person name="Shen X."/>
            <person name="Li Y."/>
            <person name="Li Y."/>
            <person name="Wang S."/>
            <person name="Li R."/>
            <person name="Zhang H."/>
            <person name="Shen G."/>
            <person name="Guo B."/>
            <person name="Wei J."/>
            <person name="Xu J."/>
            <person name="St-Pierre B."/>
            <person name="Chen S."/>
            <person name="Sun C."/>
        </authorList>
    </citation>
    <scope>NUCLEOTIDE SEQUENCE [LARGE SCALE GENOMIC DNA]</scope>
</reference>
<proteinExistence type="predicted"/>